<dbReference type="Proteomes" id="UP001257060">
    <property type="component" value="Unassembled WGS sequence"/>
</dbReference>
<dbReference type="InterPro" id="IPR036097">
    <property type="entry name" value="HisK_dim/P_sf"/>
</dbReference>
<dbReference type="Pfam" id="PF08448">
    <property type="entry name" value="PAS_4"/>
    <property type="match status" value="1"/>
</dbReference>
<dbReference type="SMART" id="SM00387">
    <property type="entry name" value="HATPase_c"/>
    <property type="match status" value="1"/>
</dbReference>
<proteinExistence type="predicted"/>
<dbReference type="CDD" id="cd00130">
    <property type="entry name" value="PAS"/>
    <property type="match status" value="2"/>
</dbReference>
<evidence type="ECO:0000256" key="4">
    <source>
        <dbReference type="ARBA" id="ARBA00022679"/>
    </source>
</evidence>
<organism evidence="13 14">
    <name type="scientific">Halogeometricum salsisoli</name>
    <dbReference type="NCBI Taxonomy" id="2950536"/>
    <lineage>
        <taxon>Archaea</taxon>
        <taxon>Methanobacteriati</taxon>
        <taxon>Methanobacteriota</taxon>
        <taxon>Stenosarchaea group</taxon>
        <taxon>Halobacteria</taxon>
        <taxon>Halobacteriales</taxon>
        <taxon>Haloferacaceae</taxon>
        <taxon>Halogeometricum</taxon>
    </lineage>
</organism>
<dbReference type="SMART" id="SM00091">
    <property type="entry name" value="PAS"/>
    <property type="match status" value="4"/>
</dbReference>
<dbReference type="InterPro" id="IPR003661">
    <property type="entry name" value="HisK_dim/P_dom"/>
</dbReference>
<dbReference type="InterPro" id="IPR003018">
    <property type="entry name" value="GAF"/>
</dbReference>
<keyword evidence="6" id="KW-0902">Two-component regulatory system</keyword>
<evidence type="ECO:0000313" key="14">
    <source>
        <dbReference type="Proteomes" id="UP001257060"/>
    </source>
</evidence>
<feature type="modified residue" description="4-aspartylphosphate" evidence="7">
    <location>
        <position position="72"/>
    </location>
</feature>
<dbReference type="Gene3D" id="3.40.50.2300">
    <property type="match status" value="1"/>
</dbReference>
<evidence type="ECO:0000259" key="10">
    <source>
        <dbReference type="PROSITE" id="PS50110"/>
    </source>
</evidence>
<reference evidence="13 14" key="1">
    <citation type="submission" date="2022-06" db="EMBL/GenBank/DDBJ databases">
        <title>Halogeometricum sp. a new haloarchaeum isolate from saline soil.</title>
        <authorList>
            <person name="Strakova D."/>
            <person name="Galisteo C."/>
            <person name="Sanchez-Porro C."/>
            <person name="Ventosa A."/>
        </authorList>
    </citation>
    <scope>NUCLEOTIDE SEQUENCE [LARGE SCALE GENOMIC DNA]</scope>
    <source>
        <strain evidence="13 14">S1BR25-6</strain>
    </source>
</reference>
<sequence>MTETVRVLHVDDDPAFVDLTATHLERRGGFEVVTETDPSAVLDRLADANAGKNEVRTEPGGRAAAVDCVVSDYEMGETTGIDLLRRVREHYEELPFVLLTSRGSEEVASEAISAGVTDYIQKRTRGEQYELLANRIRNAVEHYRTERRLRESEALYRTVVERTHDAIYIYQGDRFRFVNRRVRELTGYEESELRERAVWDLLHPDDEARVRRIAERRTSDDGEAPSRYTARVVRKNGETVRCTFDVQRIRYEGEPATLGTVREMSDEERAEERFQALIERSTDLVTTVDREGIVRYQSPSSERILGIEPEDVVGKNVRSFVHPADETRVRATFERLHESTGSTVETMRFRARHADGSWVWLESVARADPVESIDGVVVNSRDVTERLEYEQRLRRYESLVESVRQGACIVGTDRRFSFVNRVIESWTDMPAEEFVGRPASALRDADVLDDEGFRRVSASIDRILGGEREHERHRLPANLPSDVEHIEVDLSPLHERLSDDFEGAGTAAETESIRGVVVVVTDVTAQARYQERLSALHSASRELTAARTYDDVARVVSDAAENILGYPLAGAAFYDEDRDALVTRALSDAAAETIEKREVPRGEGIAWRVFESGEAEVFDDVSADPDALNAETQVRSEVIFPIGEEGVLMAGSWEPDDLDDSRVSLTRLLASNADAALERVQREQLLRRRERELEYQNEQLEQVASVVSHDLRNPLNLASGQVELLRANHAAGGDDAVAERLTRIGEAHRRMRRIIEDMLDLARNGQPVEELETVLLGSVVRAAWETATAGNDATLETPDGLGTIEAHEGRVRQLFENLFRNSVEHGATSSRNGSGDAVTVRVGRLTDGGFFVEDDGDGIPEADREDVFDPGVSTNPDGTGLGLGIVRTIAHAHGWNVTVGESESGGARFEIQTDGDERGGPMDRERSLGRQRSERQ</sequence>
<feature type="domain" description="PAS" evidence="11">
    <location>
        <begin position="152"/>
        <end position="221"/>
    </location>
</feature>
<dbReference type="SMART" id="SM00065">
    <property type="entry name" value="GAF"/>
    <property type="match status" value="1"/>
</dbReference>
<dbReference type="Gene3D" id="3.30.450.40">
    <property type="match status" value="1"/>
</dbReference>
<dbReference type="InterPro" id="IPR000014">
    <property type="entry name" value="PAS"/>
</dbReference>
<dbReference type="SUPFAM" id="SSF55874">
    <property type="entry name" value="ATPase domain of HSP90 chaperone/DNA topoisomerase II/histidine kinase"/>
    <property type="match status" value="1"/>
</dbReference>
<dbReference type="CDD" id="cd00075">
    <property type="entry name" value="HATPase"/>
    <property type="match status" value="1"/>
</dbReference>
<keyword evidence="5" id="KW-0418">Kinase</keyword>
<dbReference type="InterPro" id="IPR013656">
    <property type="entry name" value="PAS_4"/>
</dbReference>
<dbReference type="SUPFAM" id="SSF55781">
    <property type="entry name" value="GAF domain-like"/>
    <property type="match status" value="1"/>
</dbReference>
<dbReference type="Pfam" id="PF13185">
    <property type="entry name" value="GAF_2"/>
    <property type="match status" value="1"/>
</dbReference>
<protein>
    <recommendedName>
        <fullName evidence="2">histidine kinase</fullName>
        <ecNumber evidence="2">2.7.13.3</ecNumber>
    </recommendedName>
</protein>
<comment type="caution">
    <text evidence="13">The sequence shown here is derived from an EMBL/GenBank/DDBJ whole genome shotgun (WGS) entry which is preliminary data.</text>
</comment>
<gene>
    <name evidence="13" type="ORF">NDI76_17135</name>
</gene>
<evidence type="ECO:0000256" key="8">
    <source>
        <dbReference type="SAM" id="MobiDB-lite"/>
    </source>
</evidence>
<evidence type="ECO:0000259" key="12">
    <source>
        <dbReference type="PROSITE" id="PS50113"/>
    </source>
</evidence>
<dbReference type="InterPro" id="IPR003594">
    <property type="entry name" value="HATPase_dom"/>
</dbReference>
<dbReference type="PROSITE" id="PS50112">
    <property type="entry name" value="PAS"/>
    <property type="match status" value="2"/>
</dbReference>
<feature type="region of interest" description="Disordered" evidence="8">
    <location>
        <begin position="903"/>
        <end position="936"/>
    </location>
</feature>
<dbReference type="InterPro" id="IPR050736">
    <property type="entry name" value="Sensor_HK_Regulatory"/>
</dbReference>
<dbReference type="SMART" id="SM00388">
    <property type="entry name" value="HisKA"/>
    <property type="match status" value="1"/>
</dbReference>
<dbReference type="InterPro" id="IPR035965">
    <property type="entry name" value="PAS-like_dom_sf"/>
</dbReference>
<feature type="domain" description="Histidine kinase" evidence="9">
    <location>
        <begin position="706"/>
        <end position="917"/>
    </location>
</feature>
<dbReference type="Gene3D" id="3.30.450.20">
    <property type="entry name" value="PAS domain"/>
    <property type="match status" value="3"/>
</dbReference>
<evidence type="ECO:0000256" key="6">
    <source>
        <dbReference type="ARBA" id="ARBA00023012"/>
    </source>
</evidence>
<dbReference type="Pfam" id="PF08447">
    <property type="entry name" value="PAS_3"/>
    <property type="match status" value="2"/>
</dbReference>
<name>A0ABU2GI46_9EURY</name>
<dbReference type="CDD" id="cd00156">
    <property type="entry name" value="REC"/>
    <property type="match status" value="1"/>
</dbReference>
<dbReference type="InterPro" id="IPR000700">
    <property type="entry name" value="PAS-assoc_C"/>
</dbReference>
<evidence type="ECO:0000256" key="3">
    <source>
        <dbReference type="ARBA" id="ARBA00022553"/>
    </source>
</evidence>
<dbReference type="PROSITE" id="PS50113">
    <property type="entry name" value="PAC"/>
    <property type="match status" value="1"/>
</dbReference>
<dbReference type="CDD" id="cd00082">
    <property type="entry name" value="HisKA"/>
    <property type="match status" value="1"/>
</dbReference>
<dbReference type="PROSITE" id="PS50110">
    <property type="entry name" value="RESPONSE_REGULATORY"/>
    <property type="match status" value="1"/>
</dbReference>
<feature type="domain" description="Response regulatory" evidence="10">
    <location>
        <begin position="6"/>
        <end position="137"/>
    </location>
</feature>
<dbReference type="PROSITE" id="PS50109">
    <property type="entry name" value="HIS_KIN"/>
    <property type="match status" value="1"/>
</dbReference>
<dbReference type="Pfam" id="PF00072">
    <property type="entry name" value="Response_reg"/>
    <property type="match status" value="1"/>
</dbReference>
<keyword evidence="4" id="KW-0808">Transferase</keyword>
<dbReference type="SMART" id="SM00086">
    <property type="entry name" value="PAC"/>
    <property type="match status" value="2"/>
</dbReference>
<evidence type="ECO:0000259" key="9">
    <source>
        <dbReference type="PROSITE" id="PS50109"/>
    </source>
</evidence>
<dbReference type="InterPro" id="IPR005467">
    <property type="entry name" value="His_kinase_dom"/>
</dbReference>
<dbReference type="InterPro" id="IPR029016">
    <property type="entry name" value="GAF-like_dom_sf"/>
</dbReference>
<evidence type="ECO:0000256" key="1">
    <source>
        <dbReference type="ARBA" id="ARBA00000085"/>
    </source>
</evidence>
<dbReference type="InterPro" id="IPR001610">
    <property type="entry name" value="PAC"/>
</dbReference>
<dbReference type="SUPFAM" id="SSF52172">
    <property type="entry name" value="CheY-like"/>
    <property type="match status" value="1"/>
</dbReference>
<dbReference type="EC" id="2.7.13.3" evidence="2"/>
<evidence type="ECO:0000256" key="7">
    <source>
        <dbReference type="PROSITE-ProRule" id="PRU00169"/>
    </source>
</evidence>
<dbReference type="PANTHER" id="PTHR43711">
    <property type="entry name" value="TWO-COMPONENT HISTIDINE KINASE"/>
    <property type="match status" value="1"/>
</dbReference>
<dbReference type="PRINTS" id="PR00344">
    <property type="entry name" value="BCTRLSENSOR"/>
</dbReference>
<dbReference type="Gene3D" id="3.30.565.10">
    <property type="entry name" value="Histidine kinase-like ATPase, C-terminal domain"/>
    <property type="match status" value="1"/>
</dbReference>
<dbReference type="SUPFAM" id="SSF55785">
    <property type="entry name" value="PYP-like sensor domain (PAS domain)"/>
    <property type="match status" value="3"/>
</dbReference>
<dbReference type="NCBIfam" id="TIGR00229">
    <property type="entry name" value="sensory_box"/>
    <property type="match status" value="2"/>
</dbReference>
<dbReference type="Gene3D" id="1.10.287.130">
    <property type="match status" value="1"/>
</dbReference>
<keyword evidence="14" id="KW-1185">Reference proteome</keyword>
<dbReference type="InterPro" id="IPR036890">
    <property type="entry name" value="HATPase_C_sf"/>
</dbReference>
<feature type="domain" description="PAS" evidence="11">
    <location>
        <begin position="270"/>
        <end position="340"/>
    </location>
</feature>
<comment type="catalytic activity">
    <reaction evidence="1">
        <text>ATP + protein L-histidine = ADP + protein N-phospho-L-histidine.</text>
        <dbReference type="EC" id="2.7.13.3"/>
    </reaction>
</comment>
<dbReference type="EMBL" id="JAMQOP010000003">
    <property type="protein sequence ID" value="MDS0300475.1"/>
    <property type="molecule type" value="Genomic_DNA"/>
</dbReference>
<evidence type="ECO:0000256" key="2">
    <source>
        <dbReference type="ARBA" id="ARBA00012438"/>
    </source>
</evidence>
<feature type="compositionally biased region" description="Basic and acidic residues" evidence="8">
    <location>
        <begin position="915"/>
        <end position="936"/>
    </location>
</feature>
<keyword evidence="3 7" id="KW-0597">Phosphoprotein</keyword>
<dbReference type="InterPro" id="IPR011006">
    <property type="entry name" value="CheY-like_superfamily"/>
</dbReference>
<dbReference type="SMART" id="SM00448">
    <property type="entry name" value="REC"/>
    <property type="match status" value="1"/>
</dbReference>
<dbReference type="RefSeq" id="WP_310925375.1">
    <property type="nucleotide sequence ID" value="NZ_JAMQOP010000003.1"/>
</dbReference>
<dbReference type="SUPFAM" id="SSF47384">
    <property type="entry name" value="Homodimeric domain of signal transducing histidine kinase"/>
    <property type="match status" value="1"/>
</dbReference>
<accession>A0ABU2GI46</accession>
<dbReference type="InterPro" id="IPR001789">
    <property type="entry name" value="Sig_transdc_resp-reg_receiver"/>
</dbReference>
<dbReference type="InterPro" id="IPR013655">
    <property type="entry name" value="PAS_fold_3"/>
</dbReference>
<evidence type="ECO:0000256" key="5">
    <source>
        <dbReference type="ARBA" id="ARBA00022777"/>
    </source>
</evidence>
<feature type="domain" description="PAC" evidence="12">
    <location>
        <begin position="345"/>
        <end position="395"/>
    </location>
</feature>
<dbReference type="Pfam" id="PF00512">
    <property type="entry name" value="HisKA"/>
    <property type="match status" value="1"/>
</dbReference>
<dbReference type="Pfam" id="PF02518">
    <property type="entry name" value="HATPase_c"/>
    <property type="match status" value="1"/>
</dbReference>
<evidence type="ECO:0000259" key="11">
    <source>
        <dbReference type="PROSITE" id="PS50112"/>
    </source>
</evidence>
<dbReference type="InterPro" id="IPR004358">
    <property type="entry name" value="Sig_transdc_His_kin-like_C"/>
</dbReference>
<evidence type="ECO:0000313" key="13">
    <source>
        <dbReference type="EMBL" id="MDS0300475.1"/>
    </source>
</evidence>
<dbReference type="PANTHER" id="PTHR43711:SF1">
    <property type="entry name" value="HISTIDINE KINASE 1"/>
    <property type="match status" value="1"/>
</dbReference>